<dbReference type="KEGG" id="pda:103719319"/>
<feature type="compositionally biased region" description="Pro residues" evidence="1">
    <location>
        <begin position="104"/>
        <end position="121"/>
    </location>
</feature>
<accession>A0A8B7CUJ6</accession>
<evidence type="ECO:0000256" key="1">
    <source>
        <dbReference type="SAM" id="MobiDB-lite"/>
    </source>
</evidence>
<feature type="region of interest" description="Disordered" evidence="1">
    <location>
        <begin position="184"/>
        <end position="209"/>
    </location>
</feature>
<feature type="compositionally biased region" description="Polar residues" evidence="1">
    <location>
        <begin position="350"/>
        <end position="364"/>
    </location>
</feature>
<dbReference type="PANTHER" id="PTHR38371:SF1">
    <property type="entry name" value="RHO GTPASE-ACTIVATING PROTEIN"/>
    <property type="match status" value="1"/>
</dbReference>
<dbReference type="PANTHER" id="PTHR38371">
    <property type="entry name" value="RHO GTPASE-ACTIVATING PROTEIN"/>
    <property type="match status" value="1"/>
</dbReference>
<dbReference type="Proteomes" id="UP000228380">
    <property type="component" value="Chromosome 12"/>
</dbReference>
<feature type="compositionally biased region" description="Basic residues" evidence="1">
    <location>
        <begin position="519"/>
        <end position="530"/>
    </location>
</feature>
<keyword evidence="2" id="KW-1185">Reference proteome</keyword>
<feature type="compositionally biased region" description="Basic and acidic residues" evidence="1">
    <location>
        <begin position="531"/>
        <end position="540"/>
    </location>
</feature>
<feature type="compositionally biased region" description="Acidic residues" evidence="1">
    <location>
        <begin position="232"/>
        <end position="245"/>
    </location>
</feature>
<feature type="region of interest" description="Disordered" evidence="1">
    <location>
        <begin position="230"/>
        <end position="274"/>
    </location>
</feature>
<gene>
    <name evidence="3" type="primary">LOC103719319</name>
</gene>
<dbReference type="OrthoDB" id="1671977at2759"/>
<reference evidence="3" key="2">
    <citation type="submission" date="2025-08" db="UniProtKB">
        <authorList>
            <consortium name="RefSeq"/>
        </authorList>
    </citation>
    <scope>IDENTIFICATION</scope>
    <source>
        <tissue evidence="3">Young leaves</tissue>
    </source>
</reference>
<reference evidence="2" key="1">
    <citation type="journal article" date="2019" name="Nat. Commun.">
        <title>Genome-wide association mapping of date palm fruit traits.</title>
        <authorList>
            <person name="Hazzouri K.M."/>
            <person name="Gros-Balthazard M."/>
            <person name="Flowers J.M."/>
            <person name="Copetti D."/>
            <person name="Lemansour A."/>
            <person name="Lebrun M."/>
            <person name="Masmoudi K."/>
            <person name="Ferrand S."/>
            <person name="Dhar M.I."/>
            <person name="Fresquez Z.A."/>
            <person name="Rosas U."/>
            <person name="Zhang J."/>
            <person name="Talag J."/>
            <person name="Lee S."/>
            <person name="Kudrna D."/>
            <person name="Powell R.F."/>
            <person name="Leitch I.J."/>
            <person name="Krueger R.R."/>
            <person name="Wing R.A."/>
            <person name="Amiri K.M.A."/>
            <person name="Purugganan M.D."/>
        </authorList>
    </citation>
    <scope>NUCLEOTIDE SEQUENCE [LARGE SCALE GENOMIC DNA]</scope>
    <source>
        <strain evidence="2">cv. Khalas</strain>
    </source>
</reference>
<dbReference type="AlphaFoldDB" id="A0A8B7CUJ6"/>
<feature type="compositionally biased region" description="Pro residues" evidence="1">
    <location>
        <begin position="72"/>
        <end position="81"/>
    </location>
</feature>
<feature type="compositionally biased region" description="Basic and acidic residues" evidence="1">
    <location>
        <begin position="246"/>
        <end position="257"/>
    </location>
</feature>
<evidence type="ECO:0000313" key="2">
    <source>
        <dbReference type="Proteomes" id="UP000228380"/>
    </source>
</evidence>
<feature type="region of interest" description="Disordered" evidence="1">
    <location>
        <begin position="406"/>
        <end position="460"/>
    </location>
</feature>
<evidence type="ECO:0000313" key="3">
    <source>
        <dbReference type="RefSeq" id="XP_008806735.2"/>
    </source>
</evidence>
<name>A0A8B7CUJ6_PHODC</name>
<feature type="compositionally biased region" description="Polar residues" evidence="1">
    <location>
        <begin position="258"/>
        <end position="273"/>
    </location>
</feature>
<sequence>MDDFSAPSFSLGLDLDIADLPTEGEEDKEEEQRELPLPTPTQARGSPTFDLLSDEEFEEDLGLRETLIPNPDQDPPPPPPALKRLRRGPPAPPPPALKRLRRGPSPPPPPRPPSPAAPCPPCDGGGGGNRGPTIFTDVDDEIEEFSPQEERRHSQVVGGCSSVQSCNTRSSSKFLLHNRGILTSQQTSKLKTPKISPASDASTSTIVEQSSNKKLFPKLTISPLRKIYLLDSDSDDPSREDEYEDGKEVDKSQERRQATTMTRNRQEKSSLQANKVHGESFWKDLSCKKNMNLATPALDEICEEYFRSMKDQNSVQSKEENMNFCSSRIPDPDNFVEDFEDHHHQKHINGRTQQNRNLPNSQPPSYRYFYHSDASIRTLVQKRLPFFNPLGAEKYRGNQESGAENFDYMGQFGSRDVPRQARRSCEGRSEVSSKSRRKPNSDNLKEASHANGSWVNPRSCANIPKDAAKRRVRADGRQSGHWFTSEDGRKVYVAKNGEELTGQIAYKQYKKESGLGFRNSRKKGAVKKKKGDVGRVRRGK</sequence>
<feature type="region of interest" description="Disordered" evidence="1">
    <location>
        <begin position="343"/>
        <end position="366"/>
    </location>
</feature>
<organism evidence="2 3">
    <name type="scientific">Phoenix dactylifera</name>
    <name type="common">Date palm</name>
    <dbReference type="NCBI Taxonomy" id="42345"/>
    <lineage>
        <taxon>Eukaryota</taxon>
        <taxon>Viridiplantae</taxon>
        <taxon>Streptophyta</taxon>
        <taxon>Embryophyta</taxon>
        <taxon>Tracheophyta</taxon>
        <taxon>Spermatophyta</taxon>
        <taxon>Magnoliopsida</taxon>
        <taxon>Liliopsida</taxon>
        <taxon>Arecaceae</taxon>
        <taxon>Coryphoideae</taxon>
        <taxon>Phoeniceae</taxon>
        <taxon>Phoenix</taxon>
    </lineage>
</organism>
<feature type="compositionally biased region" description="Low complexity" evidence="1">
    <location>
        <begin position="155"/>
        <end position="165"/>
    </location>
</feature>
<protein>
    <submittedName>
        <fullName evidence="3">Uncharacterized protein LOC103719319 isoform X1</fullName>
    </submittedName>
</protein>
<feature type="compositionally biased region" description="Basic and acidic residues" evidence="1">
    <location>
        <begin position="416"/>
        <end position="448"/>
    </location>
</feature>
<dbReference type="GeneID" id="103719319"/>
<feature type="compositionally biased region" description="Polar residues" evidence="1">
    <location>
        <begin position="199"/>
        <end position="209"/>
    </location>
</feature>
<feature type="region of interest" description="Disordered" evidence="1">
    <location>
        <begin position="518"/>
        <end position="540"/>
    </location>
</feature>
<proteinExistence type="predicted"/>
<feature type="compositionally biased region" description="Acidic residues" evidence="1">
    <location>
        <begin position="137"/>
        <end position="147"/>
    </location>
</feature>
<dbReference type="RefSeq" id="XP_008806735.2">
    <property type="nucleotide sequence ID" value="XM_008808513.4"/>
</dbReference>
<feature type="region of interest" description="Disordered" evidence="1">
    <location>
        <begin position="1"/>
        <end position="165"/>
    </location>
</feature>